<dbReference type="Pfam" id="PF09588">
    <property type="entry name" value="YqaJ"/>
    <property type="match status" value="1"/>
</dbReference>
<dbReference type="CDD" id="cd22343">
    <property type="entry name" value="PDDEXK_lambda_exonuclease-like"/>
    <property type="match status" value="1"/>
</dbReference>
<comment type="caution">
    <text evidence="2">The sequence shown here is derived from an EMBL/GenBank/DDBJ whole genome shotgun (WGS) entry which is preliminary data.</text>
</comment>
<evidence type="ECO:0000313" key="2">
    <source>
        <dbReference type="EMBL" id="OOZ38444.1"/>
    </source>
</evidence>
<dbReference type="Proteomes" id="UP000190198">
    <property type="component" value="Unassembled WGS sequence"/>
</dbReference>
<evidence type="ECO:0000313" key="3">
    <source>
        <dbReference type="Proteomes" id="UP000190198"/>
    </source>
</evidence>
<organism evidence="2 3">
    <name type="scientific">Solemya elarraichensis gill symbiont</name>
    <dbReference type="NCBI Taxonomy" id="1918949"/>
    <lineage>
        <taxon>Bacteria</taxon>
        <taxon>Pseudomonadati</taxon>
        <taxon>Pseudomonadota</taxon>
        <taxon>Gammaproteobacteria</taxon>
        <taxon>sulfur-oxidizing symbionts</taxon>
    </lineage>
</organism>
<accession>A0A1T2L059</accession>
<evidence type="ECO:0000259" key="1">
    <source>
        <dbReference type="Pfam" id="PF09588"/>
    </source>
</evidence>
<dbReference type="InterPro" id="IPR011604">
    <property type="entry name" value="PDDEXK-like_dom_sf"/>
</dbReference>
<feature type="domain" description="YqaJ viral recombinase" evidence="1">
    <location>
        <begin position="19"/>
        <end position="161"/>
    </location>
</feature>
<dbReference type="AlphaFoldDB" id="A0A1T2L059"/>
<dbReference type="RefSeq" id="WP_167367290.1">
    <property type="nucleotide sequence ID" value="NZ_MPRK01000180.1"/>
</dbReference>
<keyword evidence="3" id="KW-1185">Reference proteome</keyword>
<dbReference type="Gene3D" id="3.90.320.10">
    <property type="match status" value="1"/>
</dbReference>
<dbReference type="EMBL" id="MPRK01000180">
    <property type="protein sequence ID" value="OOZ38444.1"/>
    <property type="molecule type" value="Genomic_DNA"/>
</dbReference>
<gene>
    <name evidence="2" type="ORF">BOW52_08545</name>
</gene>
<proteinExistence type="predicted"/>
<sequence>MEIQFIDCIVSSNEQGSHEWHMDRLGAISASQVSQILTPTGKVSSSIEKLVFKLSAEKAIGIRAETFTSKAMLVGTNTEPEARDRFEVETGETVVETGFIFNTKTSLGCSPDGIIIRGGVPASGLEIKCPMPKTHMEYLSKGMPAIYMPQVQACMAVTGMQEWVFMSYCIGLKPLVFTCSRDDDWIDKLLNECTDITIMINEAADSFSDRPC</sequence>
<name>A0A1T2L059_9GAMM</name>
<dbReference type="InterPro" id="IPR019080">
    <property type="entry name" value="YqaJ_viral_recombinase"/>
</dbReference>
<protein>
    <recommendedName>
        <fullName evidence="1">YqaJ viral recombinase domain-containing protein</fullName>
    </recommendedName>
</protein>
<dbReference type="InterPro" id="IPR051703">
    <property type="entry name" value="NF-kappa-B_Signaling_Reg"/>
</dbReference>
<dbReference type="InterPro" id="IPR011335">
    <property type="entry name" value="Restrct_endonuc-II-like"/>
</dbReference>
<reference evidence="2 3" key="1">
    <citation type="submission" date="2016-11" db="EMBL/GenBank/DDBJ databases">
        <title>Mixed transmission modes and dynamic genome evolution in an obligate animal-bacterial symbiosis.</title>
        <authorList>
            <person name="Russell S.L."/>
            <person name="Corbett-Detig R.B."/>
            <person name="Cavanaugh C.M."/>
        </authorList>
    </citation>
    <scope>NUCLEOTIDE SEQUENCE [LARGE SCALE GENOMIC DNA]</scope>
    <source>
        <strain evidence="2">Sp-SM6</strain>
    </source>
</reference>
<dbReference type="SUPFAM" id="SSF52980">
    <property type="entry name" value="Restriction endonuclease-like"/>
    <property type="match status" value="1"/>
</dbReference>
<dbReference type="PANTHER" id="PTHR46609:SF6">
    <property type="entry name" value="EXONUCLEASE, PHAGE-TYPE_RECB, C-TERMINAL DOMAIN-CONTAINING PROTEIN-RELATED"/>
    <property type="match status" value="1"/>
</dbReference>
<dbReference type="PANTHER" id="PTHR46609">
    <property type="entry name" value="EXONUCLEASE, PHAGE-TYPE/RECB, C-TERMINAL DOMAIN-CONTAINING PROTEIN"/>
    <property type="match status" value="1"/>
</dbReference>